<name>A0A563VRE2_9CYAN</name>
<dbReference type="InterPro" id="IPR035093">
    <property type="entry name" value="RelE/ParE_toxin_dom_sf"/>
</dbReference>
<dbReference type="OrthoDB" id="5770953at2"/>
<evidence type="ECO:0000313" key="3">
    <source>
        <dbReference type="Proteomes" id="UP000320055"/>
    </source>
</evidence>
<dbReference type="AlphaFoldDB" id="A0A563VRE2"/>
<gene>
    <name evidence="2" type="ORF">H1P_230047</name>
</gene>
<dbReference type="Gene3D" id="3.30.2310.20">
    <property type="entry name" value="RelE-like"/>
    <property type="match status" value="1"/>
</dbReference>
<proteinExistence type="predicted"/>
<evidence type="ECO:0000313" key="2">
    <source>
        <dbReference type="EMBL" id="VEP13983.1"/>
    </source>
</evidence>
<dbReference type="Proteomes" id="UP000320055">
    <property type="component" value="Unassembled WGS sequence"/>
</dbReference>
<evidence type="ECO:0000256" key="1">
    <source>
        <dbReference type="ARBA" id="ARBA00022649"/>
    </source>
</evidence>
<dbReference type="Pfam" id="PF05016">
    <property type="entry name" value="ParE_toxin"/>
    <property type="match status" value="1"/>
</dbReference>
<keyword evidence="3" id="KW-1185">Reference proteome</keyword>
<sequence>MYLAEDTTNYQIRFAKKAQKDIAELTGQQKAKLKQILEQVIAVNPHSGKALKGKLKGLNSYRLNRKDRILYEIYEKDKTVLIIRARTHYGE</sequence>
<reference evidence="2 3" key="1">
    <citation type="submission" date="2019-01" db="EMBL/GenBank/DDBJ databases">
        <authorList>
            <person name="Brito A."/>
        </authorList>
    </citation>
    <scope>NUCLEOTIDE SEQUENCE [LARGE SCALE GENOMIC DNA]</scope>
    <source>
        <strain evidence="2">1</strain>
    </source>
</reference>
<dbReference type="EMBL" id="CAACVJ010000146">
    <property type="protein sequence ID" value="VEP13983.1"/>
    <property type="molecule type" value="Genomic_DNA"/>
</dbReference>
<keyword evidence="1" id="KW-1277">Toxin-antitoxin system</keyword>
<dbReference type="SUPFAM" id="SSF143011">
    <property type="entry name" value="RelE-like"/>
    <property type="match status" value="1"/>
</dbReference>
<accession>A0A563VRE2</accession>
<protein>
    <submittedName>
        <fullName evidence="2">Similar to tr/Q5NZB9/Q5NZB9</fullName>
    </submittedName>
</protein>
<organism evidence="2 3">
    <name type="scientific">Hyella patelloides LEGE 07179</name>
    <dbReference type="NCBI Taxonomy" id="945734"/>
    <lineage>
        <taxon>Bacteria</taxon>
        <taxon>Bacillati</taxon>
        <taxon>Cyanobacteriota</taxon>
        <taxon>Cyanophyceae</taxon>
        <taxon>Pleurocapsales</taxon>
        <taxon>Hyellaceae</taxon>
        <taxon>Hyella</taxon>
    </lineage>
</organism>
<dbReference type="InterPro" id="IPR007712">
    <property type="entry name" value="RelE/ParE_toxin"/>
</dbReference>